<organism evidence="1 2">
    <name type="scientific">Cimex lectularius</name>
    <name type="common">Bed bug</name>
    <name type="synonym">Acanthia lectularia</name>
    <dbReference type="NCBI Taxonomy" id="79782"/>
    <lineage>
        <taxon>Eukaryota</taxon>
        <taxon>Metazoa</taxon>
        <taxon>Ecdysozoa</taxon>
        <taxon>Arthropoda</taxon>
        <taxon>Hexapoda</taxon>
        <taxon>Insecta</taxon>
        <taxon>Pterygota</taxon>
        <taxon>Neoptera</taxon>
        <taxon>Paraneoptera</taxon>
        <taxon>Hemiptera</taxon>
        <taxon>Heteroptera</taxon>
        <taxon>Panheteroptera</taxon>
        <taxon>Cimicomorpha</taxon>
        <taxon>Cimicidae</taxon>
        <taxon>Cimex</taxon>
    </lineage>
</organism>
<proteinExistence type="predicted"/>
<reference evidence="1" key="1">
    <citation type="submission" date="2022-01" db="UniProtKB">
        <authorList>
            <consortium name="EnsemblMetazoa"/>
        </authorList>
    </citation>
    <scope>IDENTIFICATION</scope>
</reference>
<name>A0A8I6TFE3_CIMLE</name>
<protein>
    <submittedName>
        <fullName evidence="1">Uncharacterized protein</fullName>
    </submittedName>
</protein>
<dbReference type="KEGG" id="clec:106664806"/>
<dbReference type="EnsemblMetazoa" id="XM_014390818.1">
    <property type="protein sequence ID" value="XP_014246304.1"/>
    <property type="gene ID" value="LOC106664806"/>
</dbReference>
<keyword evidence="2" id="KW-1185">Reference proteome</keyword>
<dbReference type="Proteomes" id="UP000494040">
    <property type="component" value="Unassembled WGS sequence"/>
</dbReference>
<sequence length="159" mass="17971">MDQAYVEMKRAKLLKNAERGLLLARAKLQNRLVVMVDDEGKTELTFDQGVRPESDNRRCIRLNTGNEPNAIGYSTPISKVLELLEAGRPKLAAGELEGIFSDIHTQLSSSATSIQFLRMAKKNLNLLCELEQNFAEQKQTDDRKLYGLEDPLVFEKMSQ</sequence>
<dbReference type="GeneID" id="106664806"/>
<dbReference type="RefSeq" id="XP_014246304.1">
    <property type="nucleotide sequence ID" value="XM_014390818.1"/>
</dbReference>
<accession>A0A8I6TFE3</accession>
<evidence type="ECO:0000313" key="1">
    <source>
        <dbReference type="EnsemblMetazoa" id="XP_014246304.1"/>
    </source>
</evidence>
<dbReference type="OrthoDB" id="10415158at2759"/>
<evidence type="ECO:0000313" key="2">
    <source>
        <dbReference type="Proteomes" id="UP000494040"/>
    </source>
</evidence>
<dbReference type="AlphaFoldDB" id="A0A8I6TFE3"/>